<dbReference type="EMBL" id="LAZR01004608">
    <property type="protein sequence ID" value="KKN07087.1"/>
    <property type="molecule type" value="Genomic_DNA"/>
</dbReference>
<reference evidence="1" key="1">
    <citation type="journal article" date="2015" name="Nature">
        <title>Complex archaea that bridge the gap between prokaryotes and eukaryotes.</title>
        <authorList>
            <person name="Spang A."/>
            <person name="Saw J.H."/>
            <person name="Jorgensen S.L."/>
            <person name="Zaremba-Niedzwiedzka K."/>
            <person name="Martijn J."/>
            <person name="Lind A.E."/>
            <person name="van Eijk R."/>
            <person name="Schleper C."/>
            <person name="Guy L."/>
            <person name="Ettema T.J."/>
        </authorList>
    </citation>
    <scope>NUCLEOTIDE SEQUENCE</scope>
</reference>
<comment type="caution">
    <text evidence="1">The sequence shown here is derived from an EMBL/GenBank/DDBJ whole genome shotgun (WGS) entry which is preliminary data.</text>
</comment>
<protein>
    <submittedName>
        <fullName evidence="1">Uncharacterized protein</fullName>
    </submittedName>
</protein>
<name>A0A0F9N5I2_9ZZZZ</name>
<dbReference type="AlphaFoldDB" id="A0A0F9N5I2"/>
<organism evidence="1">
    <name type="scientific">marine sediment metagenome</name>
    <dbReference type="NCBI Taxonomy" id="412755"/>
    <lineage>
        <taxon>unclassified sequences</taxon>
        <taxon>metagenomes</taxon>
        <taxon>ecological metagenomes</taxon>
    </lineage>
</organism>
<sequence length="260" mass="30758">MLERNQSFDIKFNNKNEIQKILEHVLENKLLFSTNITKLGNSLLRINYFNKNTNKQSQKDNRITILKEHDKRVYIQINGDLNDVQIRQLWRELEESLNKSENSITNIEKIQSKNEIIELIKNRIENRGYSIKKEEIITFIDNFIEEYGRLPKSNEFNSIVKGYIIIVNDEEISSITDLTHNKNNFEVLNPILENHQKNLSTNFYENRILSIEKKIGRRKCPNCGNKGLIHEVDDKTIIILDYPRIYGKKKRCAECGLEFR</sequence>
<accession>A0A0F9N5I2</accession>
<proteinExistence type="predicted"/>
<evidence type="ECO:0000313" key="1">
    <source>
        <dbReference type="EMBL" id="KKN07087.1"/>
    </source>
</evidence>
<gene>
    <name evidence="1" type="ORF">LCGC14_1070720</name>
</gene>